<name>A0A9W8CPT0_9FUNG</name>
<dbReference type="InterPro" id="IPR036013">
    <property type="entry name" value="Band_7/SPFH_dom_sf"/>
</dbReference>
<dbReference type="PRINTS" id="PR00721">
    <property type="entry name" value="STOMATIN"/>
</dbReference>
<feature type="domain" description="Band 7" evidence="2">
    <location>
        <begin position="45"/>
        <end position="202"/>
    </location>
</feature>
<dbReference type="InterPro" id="IPR001107">
    <property type="entry name" value="Band_7"/>
</dbReference>
<evidence type="ECO:0000256" key="1">
    <source>
        <dbReference type="ARBA" id="ARBA00008164"/>
    </source>
</evidence>
<accession>A0A9W8CPT0</accession>
<dbReference type="FunFam" id="3.30.479.30:FF:000004">
    <property type="entry name" value="Putative membrane protease family, stomatin"/>
    <property type="match status" value="1"/>
</dbReference>
<feature type="non-terminal residue" evidence="3">
    <location>
        <position position="280"/>
    </location>
</feature>
<keyword evidence="4" id="KW-1185">Reference proteome</keyword>
<organism evidence="3 4">
    <name type="scientific">Coemansia biformis</name>
    <dbReference type="NCBI Taxonomy" id="1286918"/>
    <lineage>
        <taxon>Eukaryota</taxon>
        <taxon>Fungi</taxon>
        <taxon>Fungi incertae sedis</taxon>
        <taxon>Zoopagomycota</taxon>
        <taxon>Kickxellomycotina</taxon>
        <taxon>Kickxellomycetes</taxon>
        <taxon>Kickxellales</taxon>
        <taxon>Kickxellaceae</taxon>
        <taxon>Coemansia</taxon>
    </lineage>
</organism>
<dbReference type="Pfam" id="PF01145">
    <property type="entry name" value="Band_7"/>
    <property type="match status" value="1"/>
</dbReference>
<feature type="non-terminal residue" evidence="3">
    <location>
        <position position="1"/>
    </location>
</feature>
<dbReference type="CDD" id="cd13437">
    <property type="entry name" value="SPFH_alloslipin"/>
    <property type="match status" value="1"/>
</dbReference>
<dbReference type="Proteomes" id="UP001143981">
    <property type="component" value="Unassembled WGS sequence"/>
</dbReference>
<proteinExistence type="inferred from homology"/>
<dbReference type="PANTHER" id="PTHR10264:SF19">
    <property type="entry name" value="AT06885P-RELATED"/>
    <property type="match status" value="1"/>
</dbReference>
<dbReference type="PANTHER" id="PTHR10264">
    <property type="entry name" value="BAND 7 PROTEIN-RELATED"/>
    <property type="match status" value="1"/>
</dbReference>
<dbReference type="InterPro" id="IPR043202">
    <property type="entry name" value="Band-7_stomatin-like"/>
</dbReference>
<protein>
    <recommendedName>
        <fullName evidence="2">Band 7 domain-containing protein</fullName>
    </recommendedName>
</protein>
<evidence type="ECO:0000313" key="3">
    <source>
        <dbReference type="EMBL" id="KAJ1719413.1"/>
    </source>
</evidence>
<dbReference type="SUPFAM" id="SSF117892">
    <property type="entry name" value="Band 7/SPFH domain"/>
    <property type="match status" value="1"/>
</dbReference>
<sequence length="280" mass="30167">PANVTRTFAEEHPVSSETFYESLIDGLGNCCGAIGQFPCCFCFPNPFKSVTQGTVGLVEHFGRYYKTADPGITKVNPFSEKIHYTDTKVQITPITGLTIVTKDNVTVGIEAVLYWFVCNPYQALYGVASVKQALIERTQTTLRAVLGGRDLQDMIENRSTIASAIAGIIDKPAHAWGVGIESILIRDIILSRELQDSLSSAATQKRIGQAKVIQAQAEVDAAILMREAADILNTPAAMQIRTLDSMVMMAKAANAKVMFVPVNQDHSPGSINAFGGPGAT</sequence>
<dbReference type="InterPro" id="IPR001972">
    <property type="entry name" value="Stomatin_HflK_fam"/>
</dbReference>
<evidence type="ECO:0000313" key="4">
    <source>
        <dbReference type="Proteomes" id="UP001143981"/>
    </source>
</evidence>
<dbReference type="Gene3D" id="6.10.250.2090">
    <property type="match status" value="1"/>
</dbReference>
<comment type="caution">
    <text evidence="3">The sequence shown here is derived from an EMBL/GenBank/DDBJ whole genome shotgun (WGS) entry which is preliminary data.</text>
</comment>
<reference evidence="3" key="1">
    <citation type="submission" date="2022-07" db="EMBL/GenBank/DDBJ databases">
        <title>Phylogenomic reconstructions and comparative analyses of Kickxellomycotina fungi.</title>
        <authorList>
            <person name="Reynolds N.K."/>
            <person name="Stajich J.E."/>
            <person name="Barry K."/>
            <person name="Grigoriev I.V."/>
            <person name="Crous P."/>
            <person name="Smith M.E."/>
        </authorList>
    </citation>
    <scope>NUCLEOTIDE SEQUENCE</scope>
    <source>
        <strain evidence="3">BCRC 34381</strain>
    </source>
</reference>
<dbReference type="GO" id="GO:0005886">
    <property type="term" value="C:plasma membrane"/>
    <property type="evidence" value="ECO:0007669"/>
    <property type="project" value="InterPro"/>
</dbReference>
<dbReference type="AlphaFoldDB" id="A0A9W8CPT0"/>
<dbReference type="Gene3D" id="3.30.479.30">
    <property type="entry name" value="Band 7 domain"/>
    <property type="match status" value="1"/>
</dbReference>
<dbReference type="GO" id="GO:0098552">
    <property type="term" value="C:side of membrane"/>
    <property type="evidence" value="ECO:0007669"/>
    <property type="project" value="UniProtKB-ARBA"/>
</dbReference>
<gene>
    <name evidence="3" type="ORF">LPJ61_006310</name>
</gene>
<evidence type="ECO:0000259" key="2">
    <source>
        <dbReference type="SMART" id="SM00244"/>
    </source>
</evidence>
<dbReference type="OrthoDB" id="2105077at2759"/>
<dbReference type="SMART" id="SM00244">
    <property type="entry name" value="PHB"/>
    <property type="match status" value="1"/>
</dbReference>
<dbReference type="EMBL" id="JANBOI010002904">
    <property type="protein sequence ID" value="KAJ1719413.1"/>
    <property type="molecule type" value="Genomic_DNA"/>
</dbReference>
<comment type="similarity">
    <text evidence="1">Belongs to the band 7/mec-2 family.</text>
</comment>